<dbReference type="PROSITE" id="PS51257">
    <property type="entry name" value="PROKAR_LIPOPROTEIN"/>
    <property type="match status" value="1"/>
</dbReference>
<reference evidence="1 3" key="1">
    <citation type="submission" date="2022-09" db="EMBL/GenBank/DDBJ databases">
        <title>Enrichment on poylsaccharides allowed isolation of novel metabolic and taxonomic groups of Haloarchaea.</title>
        <authorList>
            <person name="Sorokin D.Y."/>
            <person name="Elcheninov A.G."/>
            <person name="Khizhniak T.V."/>
            <person name="Kolganova T.V."/>
            <person name="Kublanov I.V."/>
        </authorList>
    </citation>
    <scope>NUCLEOTIDE SEQUENCE</scope>
    <source>
        <strain evidence="2 3">AArc-m2/3/4</strain>
        <strain evidence="1">AArc-xg1-1</strain>
    </source>
</reference>
<dbReference type="AlphaFoldDB" id="A0AAP2YWQ3"/>
<evidence type="ECO:0000313" key="4">
    <source>
        <dbReference type="Proteomes" id="UP001321018"/>
    </source>
</evidence>
<dbReference type="Proteomes" id="UP001321018">
    <property type="component" value="Unassembled WGS sequence"/>
</dbReference>
<organism evidence="1 4">
    <name type="scientific">Natronoglomus mannanivorans</name>
    <dbReference type="NCBI Taxonomy" id="2979990"/>
    <lineage>
        <taxon>Archaea</taxon>
        <taxon>Methanobacteriati</taxon>
        <taxon>Methanobacteriota</taxon>
        <taxon>Stenosarchaea group</taxon>
        <taxon>Halobacteria</taxon>
        <taxon>Halobacteriales</taxon>
        <taxon>Natrialbaceae</taxon>
        <taxon>Natronoglomus</taxon>
    </lineage>
</organism>
<evidence type="ECO:0000313" key="3">
    <source>
        <dbReference type="Proteomes" id="UP001320972"/>
    </source>
</evidence>
<proteinExistence type="predicted"/>
<protein>
    <submittedName>
        <fullName evidence="1">Uncharacterized protein</fullName>
    </submittedName>
</protein>
<dbReference type="RefSeq" id="WP_338002761.1">
    <property type="nucleotide sequence ID" value="NZ_JAOPKA010000003.1"/>
</dbReference>
<gene>
    <name evidence="2" type="ORF">OB955_13540</name>
    <name evidence="1" type="ORF">OB960_05830</name>
</gene>
<evidence type="ECO:0000313" key="1">
    <source>
        <dbReference type="EMBL" id="MCU4740919.1"/>
    </source>
</evidence>
<dbReference type="EMBL" id="JAOPKB010000007">
    <property type="protein sequence ID" value="MCU4973758.1"/>
    <property type="molecule type" value="Genomic_DNA"/>
</dbReference>
<dbReference type="Proteomes" id="UP001320972">
    <property type="component" value="Unassembled WGS sequence"/>
</dbReference>
<keyword evidence="3" id="KW-1185">Reference proteome</keyword>
<evidence type="ECO:0000313" key="2">
    <source>
        <dbReference type="EMBL" id="MCU4973758.1"/>
    </source>
</evidence>
<comment type="caution">
    <text evidence="1">The sequence shown here is derived from an EMBL/GenBank/DDBJ whole genome shotgun (WGS) entry which is preliminary data.</text>
</comment>
<dbReference type="EMBL" id="JAOPKA010000003">
    <property type="protein sequence ID" value="MCU4740919.1"/>
    <property type="molecule type" value="Genomic_DNA"/>
</dbReference>
<accession>A0AAP2YWQ3</accession>
<name>A0AAP2YWQ3_9EURY</name>
<sequence>MERRRVLVGAGCLLVSSISGCVAVDPAEDDSDDEPPEPVVEDVRVPAVERVDDNGDVDTDAGGGMPTVESIDDADSDLEFAATFENAGDTGEAAISLYLLEATGDDESVLSAGAPARVSLMTFEVDERREVSFDDVSPNGYDAYYFTVHVGSVEADVHNEGEDGLVEVELTSPNGETTDERISLELAAGATETVSFDGPFSREEYDVWVGAVDESRRR</sequence>